<dbReference type="InterPro" id="IPR015330">
    <property type="entry name" value="DNA_primase/pol_bifunc_N"/>
</dbReference>
<comment type="caution">
    <text evidence="2">The sequence shown here is derived from an EMBL/GenBank/DDBJ whole genome shotgun (WGS) entry which is preliminary data.</text>
</comment>
<feature type="domain" description="DNA primase/polymerase bifunctional N-terminal" evidence="1">
    <location>
        <begin position="22"/>
        <end position="187"/>
    </location>
</feature>
<dbReference type="SUPFAM" id="SSF56747">
    <property type="entry name" value="Prim-pol domain"/>
    <property type="match status" value="1"/>
</dbReference>
<dbReference type="Proteomes" id="UP001501009">
    <property type="component" value="Unassembled WGS sequence"/>
</dbReference>
<evidence type="ECO:0000259" key="1">
    <source>
        <dbReference type="SMART" id="SM00943"/>
    </source>
</evidence>
<reference evidence="3" key="1">
    <citation type="journal article" date="2019" name="Int. J. Syst. Evol. Microbiol.">
        <title>The Global Catalogue of Microorganisms (GCM) 10K type strain sequencing project: providing services to taxonomists for standard genome sequencing and annotation.</title>
        <authorList>
            <consortium name="The Broad Institute Genomics Platform"/>
            <consortium name="The Broad Institute Genome Sequencing Center for Infectious Disease"/>
            <person name="Wu L."/>
            <person name="Ma J."/>
        </authorList>
    </citation>
    <scope>NUCLEOTIDE SEQUENCE [LARGE SCALE GENOMIC DNA]</scope>
    <source>
        <strain evidence="3">JCM 17138</strain>
    </source>
</reference>
<dbReference type="EMBL" id="BAABDE010000040">
    <property type="protein sequence ID" value="GAA3841693.1"/>
    <property type="molecule type" value="Genomic_DNA"/>
</dbReference>
<dbReference type="CDD" id="cd04859">
    <property type="entry name" value="Prim_Pol"/>
    <property type="match status" value="1"/>
</dbReference>
<protein>
    <recommendedName>
        <fullName evidence="1">DNA primase/polymerase bifunctional N-terminal domain-containing protein</fullName>
    </recommendedName>
</protein>
<evidence type="ECO:0000313" key="2">
    <source>
        <dbReference type="EMBL" id="GAA3841693.1"/>
    </source>
</evidence>
<accession>A0ABP7JDQ5</accession>
<gene>
    <name evidence="2" type="ORF">GCM10022403_087300</name>
</gene>
<dbReference type="SMART" id="SM00943">
    <property type="entry name" value="Prim-Pol"/>
    <property type="match status" value="1"/>
</dbReference>
<organism evidence="2 3">
    <name type="scientific">Streptomyces coacervatus</name>
    <dbReference type="NCBI Taxonomy" id="647381"/>
    <lineage>
        <taxon>Bacteria</taxon>
        <taxon>Bacillati</taxon>
        <taxon>Actinomycetota</taxon>
        <taxon>Actinomycetes</taxon>
        <taxon>Kitasatosporales</taxon>
        <taxon>Streptomycetaceae</taxon>
        <taxon>Streptomyces</taxon>
    </lineage>
</organism>
<name>A0ABP7JDQ5_9ACTN</name>
<dbReference type="RefSeq" id="WP_275781651.1">
    <property type="nucleotide sequence ID" value="NZ_BAABDE010000040.1"/>
</dbReference>
<sequence>MTEATKPPGNWTQEPTPPVVAAINYALHGWKVFPLSPGSKEPLPGTRGFLDATSDITTIVHWFGQWPKANVGIATDAESGIWILDVDPKNDGPRSLEALRAGLGDESLMDTYTVRTPSGGLHLYYVWPDGARLPRKINLFKGQGMPGIDLLGSGGYAVAPPSCTAEGAYTVVQELPIPDIPKAPPCLLDAIRTAMAPWTAVRGVRGPQPCGQVRAPLRSGTAGIVRWLENVRPGEQDNAIAWGARALRDKGLTPRETAALLRQAMQQMEISGRPWSEADVRRHIRSTYKGGSGT</sequence>
<evidence type="ECO:0000313" key="3">
    <source>
        <dbReference type="Proteomes" id="UP001501009"/>
    </source>
</evidence>
<proteinExistence type="predicted"/>
<dbReference type="Pfam" id="PF09250">
    <property type="entry name" value="Prim-Pol"/>
    <property type="match status" value="1"/>
</dbReference>
<keyword evidence="3" id="KW-1185">Reference proteome</keyword>